<protein>
    <submittedName>
        <fullName evidence="10">snRNA-activating protein complex subunit 4</fullName>
    </submittedName>
</protein>
<dbReference type="GO" id="GO:0005634">
    <property type="term" value="C:nucleus"/>
    <property type="evidence" value="ECO:0007669"/>
    <property type="project" value="UniProtKB-SubCell"/>
</dbReference>
<keyword evidence="9" id="KW-1185">Reference proteome</keyword>
<accession>A0A6J1N6Z9</accession>
<dbReference type="GO" id="GO:0000978">
    <property type="term" value="F:RNA polymerase II cis-regulatory region sequence-specific DNA binding"/>
    <property type="evidence" value="ECO:0007669"/>
    <property type="project" value="TreeGrafter"/>
</dbReference>
<dbReference type="PANTHER" id="PTHR46621">
    <property type="entry name" value="SNRNA-ACTIVATING PROTEIN COMPLEX SUBUNIT 4"/>
    <property type="match status" value="1"/>
</dbReference>
<keyword evidence="3" id="KW-0238">DNA-binding</keyword>
<dbReference type="Gene3D" id="1.10.10.60">
    <property type="entry name" value="Homeodomain-like"/>
    <property type="match status" value="3"/>
</dbReference>
<evidence type="ECO:0000256" key="2">
    <source>
        <dbReference type="ARBA" id="ARBA00023015"/>
    </source>
</evidence>
<dbReference type="SMART" id="SM00717">
    <property type="entry name" value="SANT"/>
    <property type="match status" value="4"/>
</dbReference>
<keyword evidence="4" id="KW-0804">Transcription</keyword>
<dbReference type="GO" id="GO:0042796">
    <property type="term" value="P:snRNA transcription by RNA polymerase III"/>
    <property type="evidence" value="ECO:0007669"/>
    <property type="project" value="TreeGrafter"/>
</dbReference>
<dbReference type="PANTHER" id="PTHR46621:SF1">
    <property type="entry name" value="SNRNA-ACTIVATING PROTEIN COMPLEX SUBUNIT 4"/>
    <property type="match status" value="1"/>
</dbReference>
<dbReference type="GO" id="GO:0042795">
    <property type="term" value="P:snRNA transcription by RNA polymerase II"/>
    <property type="evidence" value="ECO:0007669"/>
    <property type="project" value="TreeGrafter"/>
</dbReference>
<dbReference type="InterPro" id="IPR001005">
    <property type="entry name" value="SANT/Myb"/>
</dbReference>
<dbReference type="RefSeq" id="XP_023940887.2">
    <property type="nucleotide sequence ID" value="XM_024085119.2"/>
</dbReference>
<feature type="domain" description="Myb-like" evidence="7">
    <location>
        <begin position="255"/>
        <end position="307"/>
    </location>
</feature>
<evidence type="ECO:0000313" key="10">
    <source>
        <dbReference type="RefSeq" id="XP_023940887.2"/>
    </source>
</evidence>
<comment type="subcellular location">
    <subcellularLocation>
        <location evidence="1">Nucleus</location>
    </subcellularLocation>
</comment>
<evidence type="ECO:0000256" key="5">
    <source>
        <dbReference type="ARBA" id="ARBA00023242"/>
    </source>
</evidence>
<evidence type="ECO:0000313" key="9">
    <source>
        <dbReference type="Proteomes" id="UP001652582"/>
    </source>
</evidence>
<gene>
    <name evidence="10" type="primary">LOC112047851</name>
</gene>
<dbReference type="Proteomes" id="UP001652582">
    <property type="component" value="Chromosome 24"/>
</dbReference>
<keyword evidence="6" id="KW-0175">Coiled coil</keyword>
<dbReference type="AlphaFoldDB" id="A0A6J1N6Z9"/>
<dbReference type="Pfam" id="PF00249">
    <property type="entry name" value="Myb_DNA-binding"/>
    <property type="match status" value="2"/>
</dbReference>
<dbReference type="GO" id="GO:0019185">
    <property type="term" value="C:snRNA-activating protein complex"/>
    <property type="evidence" value="ECO:0007669"/>
    <property type="project" value="TreeGrafter"/>
</dbReference>
<dbReference type="GeneID" id="112047851"/>
<dbReference type="OrthoDB" id="2143914at2759"/>
<sequence>MIDLDDSVFDSSDEENDIHDLEQLNAALDSQDPCSNATGLESLPGGSICSASSTYGEYSKIETALALNKMCEEKMRRLEGILHVRLIECRKRLAQVQSTAFSNNIYYKENFRYVQCGKPYFKDSCGFPAPDNEDTLLMAKSNMYNCSGIASVPGWTFKDKSSLNNIITKMSKEIRKKELTKQISNLTRENKLSKSTKNKKAISELRNEIGKVDKMSLKKLALPINEEYDWDYIASHMSDRHSAQEYRSLWKLFLHPSINKSIWSKSEHTAIQRIAFQHHLQDWDAISKELNSGRTNYQSFVYFRTNMNNTVIGGKWTREEEEYLKRLIEYYKEDNYIPWGKVAASMENRTKVQIYNKFYRLCELRKGKFLQEEDSVILSCVQHFGPNFRKVTEYLQGRSVTQCRDRYNTLMRHNFSAVWTVEEDRKLVQLVSTQDEATVFSTITRFFPGKDRMNIRTRYLTLAKWIKRHPNTNIAHAPRRGARRLGHGKSTKDLSKAIECLKKRLQSEVTDKKKRKVTVDSPENVIDDAMVAVLTTELTIQMAAERQNLLLQEERDDGRCQVVIKDYEVTHLHRILLLLKSKLNKHKFANSPSRNTHQGLLDVKFEKNYSQFRSYSKTIAVKKLKSQKKLDIWGNGTLENLAYVLPPQYATIIGCKKVTLSHQYPKAQHEEPRNINILAKRNLMVRNELQLLIERFHTIFLWPILLSSSTPNVYKTYITPPGAQNLNRIMRTSDYETRSFTDDYNFVLPKPDLKTVKSVKKNQNTIDLVESNDSQKINIDENFFESIS</sequence>
<dbReference type="InterPro" id="IPR009057">
    <property type="entry name" value="Homeodomain-like_sf"/>
</dbReference>
<feature type="domain" description="HTH myb-type" evidence="8">
    <location>
        <begin position="363"/>
        <end position="415"/>
    </location>
</feature>
<keyword evidence="2" id="KW-0805">Transcription regulation</keyword>
<dbReference type="KEGG" id="bany:112047851"/>
<organism evidence="9 10">
    <name type="scientific">Bicyclus anynana</name>
    <name type="common">Squinting bush brown butterfly</name>
    <dbReference type="NCBI Taxonomy" id="110368"/>
    <lineage>
        <taxon>Eukaryota</taxon>
        <taxon>Metazoa</taxon>
        <taxon>Ecdysozoa</taxon>
        <taxon>Arthropoda</taxon>
        <taxon>Hexapoda</taxon>
        <taxon>Insecta</taxon>
        <taxon>Pterygota</taxon>
        <taxon>Neoptera</taxon>
        <taxon>Endopterygota</taxon>
        <taxon>Lepidoptera</taxon>
        <taxon>Glossata</taxon>
        <taxon>Ditrysia</taxon>
        <taxon>Papilionoidea</taxon>
        <taxon>Nymphalidae</taxon>
        <taxon>Satyrinae</taxon>
        <taxon>Satyrini</taxon>
        <taxon>Mycalesina</taxon>
        <taxon>Bicyclus</taxon>
    </lineage>
</organism>
<dbReference type="CDD" id="cd00167">
    <property type="entry name" value="SANT"/>
    <property type="match status" value="3"/>
</dbReference>
<name>A0A6J1N6Z9_BICAN</name>
<keyword evidence="5" id="KW-0539">Nucleus</keyword>
<evidence type="ECO:0000256" key="4">
    <source>
        <dbReference type="ARBA" id="ARBA00023163"/>
    </source>
</evidence>
<feature type="coiled-coil region" evidence="6">
    <location>
        <begin position="169"/>
        <end position="196"/>
    </location>
</feature>
<evidence type="ECO:0000259" key="8">
    <source>
        <dbReference type="PROSITE" id="PS51294"/>
    </source>
</evidence>
<proteinExistence type="predicted"/>
<dbReference type="SUPFAM" id="SSF46689">
    <property type="entry name" value="Homeodomain-like"/>
    <property type="match status" value="3"/>
</dbReference>
<evidence type="ECO:0000259" key="7">
    <source>
        <dbReference type="PROSITE" id="PS50090"/>
    </source>
</evidence>
<evidence type="ECO:0000256" key="1">
    <source>
        <dbReference type="ARBA" id="ARBA00004123"/>
    </source>
</evidence>
<feature type="domain" description="Myb-like" evidence="7">
    <location>
        <begin position="308"/>
        <end position="362"/>
    </location>
</feature>
<dbReference type="GO" id="GO:0001006">
    <property type="term" value="F:RNA polymerase III type 3 promoter sequence-specific DNA binding"/>
    <property type="evidence" value="ECO:0007669"/>
    <property type="project" value="TreeGrafter"/>
</dbReference>
<dbReference type="InterPro" id="IPR051575">
    <property type="entry name" value="Myb-like_DNA-bd"/>
</dbReference>
<feature type="domain" description="Myb-like" evidence="7">
    <location>
        <begin position="363"/>
        <end position="411"/>
    </location>
</feature>
<dbReference type="PROSITE" id="PS51294">
    <property type="entry name" value="HTH_MYB"/>
    <property type="match status" value="1"/>
</dbReference>
<reference evidence="10" key="1">
    <citation type="submission" date="2025-08" db="UniProtKB">
        <authorList>
            <consortium name="RefSeq"/>
        </authorList>
    </citation>
    <scope>IDENTIFICATION</scope>
</reference>
<dbReference type="PROSITE" id="PS50090">
    <property type="entry name" value="MYB_LIKE"/>
    <property type="match status" value="3"/>
</dbReference>
<evidence type="ECO:0000256" key="6">
    <source>
        <dbReference type="SAM" id="Coils"/>
    </source>
</evidence>
<dbReference type="InterPro" id="IPR017930">
    <property type="entry name" value="Myb_dom"/>
</dbReference>
<evidence type="ECO:0000256" key="3">
    <source>
        <dbReference type="ARBA" id="ARBA00023125"/>
    </source>
</evidence>